<evidence type="ECO:0000313" key="2">
    <source>
        <dbReference type="EMBL" id="CAE76821.1"/>
    </source>
</evidence>
<name>Q6MU65_MYCMS</name>
<organism evidence="2 3">
    <name type="scientific">Mycoplasma mycoides subsp. mycoides SC (strain CCUG 32753 / NCTC 10114 / PG1)</name>
    <dbReference type="NCBI Taxonomy" id="272632"/>
    <lineage>
        <taxon>Bacteria</taxon>
        <taxon>Bacillati</taxon>
        <taxon>Mycoplasmatota</taxon>
        <taxon>Mollicutes</taxon>
        <taxon>Mycoplasmataceae</taxon>
        <taxon>Mycoplasma</taxon>
    </lineage>
</organism>
<dbReference type="Proteomes" id="UP000001016">
    <property type="component" value="Chromosome"/>
</dbReference>
<dbReference type="eggNOG" id="COG5340">
    <property type="taxonomic scope" value="Bacteria"/>
</dbReference>
<gene>
    <name evidence="2" type="ordered locus">MSC_0176</name>
</gene>
<accession>Q6MU65</accession>
<dbReference type="STRING" id="272632.MSC_0176"/>
<proteinExistence type="predicted"/>
<dbReference type="Pfam" id="PF13338">
    <property type="entry name" value="AbiEi_4"/>
    <property type="match status" value="1"/>
</dbReference>
<protein>
    <recommendedName>
        <fullName evidence="1">AbiEi antitoxin N-terminal domain-containing protein</fullName>
    </recommendedName>
</protein>
<dbReference type="HOGENOM" id="CLU_089333_1_1_14"/>
<dbReference type="AlphaFoldDB" id="Q6MU65"/>
<evidence type="ECO:0000259" key="1">
    <source>
        <dbReference type="Pfam" id="PF13338"/>
    </source>
</evidence>
<dbReference type="KEGG" id="mmy:MSC_0176"/>
<dbReference type="InterPro" id="IPR025159">
    <property type="entry name" value="AbiEi_N"/>
</dbReference>
<dbReference type="EMBL" id="BX293980">
    <property type="protein sequence ID" value="CAE76821.1"/>
    <property type="molecule type" value="Genomic_DNA"/>
</dbReference>
<dbReference type="PATRIC" id="fig|272632.4.peg.187"/>
<keyword evidence="3" id="KW-1185">Reference proteome</keyword>
<sequence length="201" mass="24181">MIIMNYKEQLIKEAKKRAGIITRKEIMNLKIPSIYITRMIRSNELEKVDIGIYALTSENWYYDPDYNFSIRHKTPIFSYTYALTFFDFTDVIPMFRDVTVYHGYNAHNLDPQTRVHYVSKDIYELGVVEVKTNCGNKIRAYDIERTICDFIKHRDKIEAELFAKTMYKYSEYEKRDWKKLHEYAKKMNIGKKVYEVFQVLV</sequence>
<reference evidence="2 3" key="1">
    <citation type="journal article" date="2004" name="Genome Res.">
        <title>The genome sequence of Mycoplasma mycoides subsp. mycoides SC type strain PG1T, the causative agent of contagious bovine pleuropneumonia (CBPP).</title>
        <authorList>
            <person name="Westberg J."/>
            <person name="Persson A."/>
            <person name="Holmberg A."/>
            <person name="Goesmann A."/>
            <person name="Lundeberg J."/>
            <person name="Johansson K.-E."/>
            <person name="Pettersson B."/>
            <person name="Uhlen M."/>
        </authorList>
    </citation>
    <scope>NUCLEOTIDE SEQUENCE [LARGE SCALE GENOMIC DNA]</scope>
    <source>
        <strain evidence="2 3">PG1</strain>
    </source>
</reference>
<feature type="domain" description="AbiEi antitoxin N-terminal" evidence="1">
    <location>
        <begin position="8"/>
        <end position="56"/>
    </location>
</feature>
<evidence type="ECO:0000313" key="3">
    <source>
        <dbReference type="Proteomes" id="UP000001016"/>
    </source>
</evidence>